<dbReference type="SUPFAM" id="SSF53187">
    <property type="entry name" value="Zn-dependent exopeptidases"/>
    <property type="match status" value="1"/>
</dbReference>
<dbReference type="PANTHER" id="PTHR30575:SF3">
    <property type="entry name" value="PEPTIDASE M20 DIMERISATION DOMAIN-CONTAINING PROTEIN"/>
    <property type="match status" value="1"/>
</dbReference>
<protein>
    <submittedName>
        <fullName evidence="4">Amidohydrolase</fullName>
    </submittedName>
</protein>
<evidence type="ECO:0000313" key="4">
    <source>
        <dbReference type="EMBL" id="EFV45080.1"/>
    </source>
</evidence>
<sequence length="571" mass="61149">MSVSSLPFLHGALAAVLPKLAAWRRDFHAHPEAGWTEFRTAALIIRRLRELGYAIRMGEAACASDRRMGVPSSAVLAAARERALEHGADAELVAGMGDGHTGFWADLDCGSGPVTAFRFDMDCNEVAECAEENHRPVREGFASRWPGLMHACGHDGHAAVGLGLAEVLVSIRRHLRGRIRLIFQPAEEGARGALPMSEAGAVDGVDVLFGFHIGFKAEGPGSLICGTQGFLATTKRDVLFSGVPAHAGAAPEEGKDALLAACSAVVNLHAISRNGKGGTRIAVGRLEGGEARNVIPASARLFMETRGETTELDAYMTAESERILRASADLWGCACEWRTVGNSAGGGSSPELARLIATVAEAMGGWKTVIPMSGFGATEDFACLMSRVQTSGGLASYLQVGTDRAAGHHSDRFDFDETCLGRALELLARLAVRMAGGGQEDTETETESDMEFLDEVVRRKGIHVQLWLEGEDGEGFGRGRVELLQLVDELGSLSKAAKQLGMSYRGAWGKIKKAERIAGETLVDASGTKRDGYSLTPAGRELVQRFQQWYADVESFAKKRAEALFSDFDKE</sequence>
<keyword evidence="1 4" id="KW-0378">Hydrolase</keyword>
<dbReference type="Gene3D" id="1.10.10.10">
    <property type="entry name" value="Winged helix-like DNA-binding domain superfamily/Winged helix DNA-binding domain"/>
    <property type="match status" value="1"/>
</dbReference>
<dbReference type="Proteomes" id="UP000006034">
    <property type="component" value="Unassembled WGS sequence"/>
</dbReference>
<dbReference type="RefSeq" id="WP_005025920.1">
    <property type="nucleotide sequence ID" value="NZ_KE150238.1"/>
</dbReference>
<dbReference type="AlphaFoldDB" id="E5Y4H2"/>
<organism evidence="4 5">
    <name type="scientific">Bilophila wadsworthia (strain 3_1_6)</name>
    <dbReference type="NCBI Taxonomy" id="563192"/>
    <lineage>
        <taxon>Bacteria</taxon>
        <taxon>Pseudomonadati</taxon>
        <taxon>Thermodesulfobacteriota</taxon>
        <taxon>Desulfovibrionia</taxon>
        <taxon>Desulfovibrionales</taxon>
        <taxon>Desulfovibrionaceae</taxon>
        <taxon>Bilophila</taxon>
    </lineage>
</organism>
<dbReference type="InterPro" id="IPR036264">
    <property type="entry name" value="Bact_exopeptidase_dim_dom"/>
</dbReference>
<dbReference type="GO" id="GO:0016805">
    <property type="term" value="F:dipeptidase activity"/>
    <property type="evidence" value="ECO:0007669"/>
    <property type="project" value="TreeGrafter"/>
</dbReference>
<dbReference type="GO" id="GO:0071713">
    <property type="term" value="F:para-aminobenzoyl-glutamate hydrolase activity"/>
    <property type="evidence" value="ECO:0007669"/>
    <property type="project" value="TreeGrafter"/>
</dbReference>
<dbReference type="InterPro" id="IPR011650">
    <property type="entry name" value="Peptidase_M20_dimer"/>
</dbReference>
<evidence type="ECO:0000313" key="5">
    <source>
        <dbReference type="Proteomes" id="UP000006034"/>
    </source>
</evidence>
<feature type="domain" description="Peptidase M20 dimerisation" evidence="3">
    <location>
        <begin position="240"/>
        <end position="310"/>
    </location>
</feature>
<name>E5Y4H2_BILW3</name>
<dbReference type="NCBIfam" id="TIGR01891">
    <property type="entry name" value="amidohydrolases"/>
    <property type="match status" value="1"/>
</dbReference>
<dbReference type="GO" id="GO:0046657">
    <property type="term" value="P:folic acid catabolic process"/>
    <property type="evidence" value="ECO:0007669"/>
    <property type="project" value="TreeGrafter"/>
</dbReference>
<dbReference type="InterPro" id="IPR017439">
    <property type="entry name" value="Amidohydrolase"/>
</dbReference>
<evidence type="ECO:0000256" key="1">
    <source>
        <dbReference type="ARBA" id="ARBA00022801"/>
    </source>
</evidence>
<dbReference type="InterPro" id="IPR002933">
    <property type="entry name" value="Peptidase_M20"/>
</dbReference>
<reference evidence="4 5" key="1">
    <citation type="submission" date="2010-10" db="EMBL/GenBank/DDBJ databases">
        <authorList>
            <consortium name="The Broad Institute Genome Sequencing Platform"/>
            <person name="Ward D."/>
            <person name="Earl A."/>
            <person name="Feldgarden M."/>
            <person name="Young S.K."/>
            <person name="Gargeya S."/>
            <person name="Zeng Q."/>
            <person name="Alvarado L."/>
            <person name="Berlin A."/>
            <person name="Bochicchio J."/>
            <person name="Chapman S.B."/>
            <person name="Chen Z."/>
            <person name="Freedman E."/>
            <person name="Gellesch M."/>
            <person name="Goldberg J."/>
            <person name="Griggs A."/>
            <person name="Gujja S."/>
            <person name="Heilman E."/>
            <person name="Heiman D."/>
            <person name="Howarth C."/>
            <person name="Mehta T."/>
            <person name="Neiman D."/>
            <person name="Pearson M."/>
            <person name="Roberts A."/>
            <person name="Saif S."/>
            <person name="Shea T."/>
            <person name="Shenoy N."/>
            <person name="Sisk P."/>
            <person name="Stolte C."/>
            <person name="Sykes S."/>
            <person name="White J."/>
            <person name="Yandava C."/>
            <person name="Allen-Vercoe E."/>
            <person name="Sibley C."/>
            <person name="Ambrose C.E."/>
            <person name="Strauss J."/>
            <person name="Daigneault M."/>
            <person name="Haas B."/>
            <person name="Nusbaum C."/>
            <person name="Birren B."/>
        </authorList>
    </citation>
    <scope>NUCLEOTIDE SEQUENCE [LARGE SCALE GENOMIC DNA]</scope>
    <source>
        <strain evidence="4 5">3_1_6</strain>
    </source>
</reference>
<keyword evidence="5" id="KW-1185">Reference proteome</keyword>
<comment type="caution">
    <text evidence="4">The sequence shown here is derived from an EMBL/GenBank/DDBJ whole genome shotgun (WGS) entry which is preliminary data.</text>
</comment>
<dbReference type="GO" id="GO:0003700">
    <property type="term" value="F:DNA-binding transcription factor activity"/>
    <property type="evidence" value="ECO:0007669"/>
    <property type="project" value="InterPro"/>
</dbReference>
<dbReference type="InterPro" id="IPR052030">
    <property type="entry name" value="Peptidase_M20/M20A_hydrolases"/>
</dbReference>
<dbReference type="STRING" id="563192.HMPREF0179_01084"/>
<dbReference type="InterPro" id="IPR036390">
    <property type="entry name" value="WH_DNA-bd_sf"/>
</dbReference>
<dbReference type="SUPFAM" id="SSF46785">
    <property type="entry name" value="Winged helix' DNA-binding domain"/>
    <property type="match status" value="1"/>
</dbReference>
<evidence type="ECO:0000259" key="3">
    <source>
        <dbReference type="Pfam" id="PF07687"/>
    </source>
</evidence>
<gene>
    <name evidence="4" type="ORF">HMPREF0179_01084</name>
</gene>
<dbReference type="Pfam" id="PF00126">
    <property type="entry name" value="HTH_1"/>
    <property type="match status" value="1"/>
</dbReference>
<feature type="domain" description="HTH lysR-type" evidence="2">
    <location>
        <begin position="481"/>
        <end position="540"/>
    </location>
</feature>
<dbReference type="eggNOG" id="COG2005">
    <property type="taxonomic scope" value="Bacteria"/>
</dbReference>
<reference evidence="4 5" key="2">
    <citation type="submission" date="2013-04" db="EMBL/GenBank/DDBJ databases">
        <title>The Genome Sequence of Bilophila wadsworthia 3_1_6.</title>
        <authorList>
            <consortium name="The Broad Institute Genomics Platform"/>
            <person name="Earl A."/>
            <person name="Ward D."/>
            <person name="Feldgarden M."/>
            <person name="Gevers D."/>
            <person name="Sibley C."/>
            <person name="Strauss J."/>
            <person name="Allen-Vercoe E."/>
            <person name="Walker B."/>
            <person name="Young S."/>
            <person name="Zeng Q."/>
            <person name="Gargeya S."/>
            <person name="Fitzgerald M."/>
            <person name="Haas B."/>
            <person name="Abouelleil A."/>
            <person name="Allen A.W."/>
            <person name="Alvarado L."/>
            <person name="Arachchi H.M."/>
            <person name="Berlin A.M."/>
            <person name="Chapman S.B."/>
            <person name="Gainer-Dewar J."/>
            <person name="Goldberg J."/>
            <person name="Griggs A."/>
            <person name="Gujja S."/>
            <person name="Hansen M."/>
            <person name="Howarth C."/>
            <person name="Imamovic A."/>
            <person name="Ireland A."/>
            <person name="Larimer J."/>
            <person name="McCowan C."/>
            <person name="Murphy C."/>
            <person name="Pearson M."/>
            <person name="Poon T.W."/>
            <person name="Priest M."/>
            <person name="Roberts A."/>
            <person name="Saif S."/>
            <person name="Shea T."/>
            <person name="Sisk P."/>
            <person name="Sykes S."/>
            <person name="Wortman J."/>
            <person name="Nusbaum C."/>
            <person name="Birren B."/>
        </authorList>
    </citation>
    <scope>NUCLEOTIDE SEQUENCE [LARGE SCALE GENOMIC DNA]</scope>
    <source>
        <strain evidence="4 5">3_1_6</strain>
    </source>
</reference>
<dbReference type="Pfam" id="PF01546">
    <property type="entry name" value="Peptidase_M20"/>
    <property type="match status" value="1"/>
</dbReference>
<dbReference type="PANTHER" id="PTHR30575">
    <property type="entry name" value="PEPTIDASE M20"/>
    <property type="match status" value="1"/>
</dbReference>
<dbReference type="InterPro" id="IPR000847">
    <property type="entry name" value="LysR_HTH_N"/>
</dbReference>
<accession>E5Y4H2</accession>
<dbReference type="HOGENOM" id="CLU_023257_2_1_7"/>
<dbReference type="eggNOG" id="COG1473">
    <property type="taxonomic scope" value="Bacteria"/>
</dbReference>
<dbReference type="SUPFAM" id="SSF55031">
    <property type="entry name" value="Bacterial exopeptidase dimerisation domain"/>
    <property type="match status" value="1"/>
</dbReference>
<dbReference type="Pfam" id="PF07687">
    <property type="entry name" value="M20_dimer"/>
    <property type="match status" value="1"/>
</dbReference>
<dbReference type="Gene3D" id="3.40.630.10">
    <property type="entry name" value="Zn peptidases"/>
    <property type="match status" value="2"/>
</dbReference>
<evidence type="ECO:0000259" key="2">
    <source>
        <dbReference type="Pfam" id="PF00126"/>
    </source>
</evidence>
<proteinExistence type="predicted"/>
<dbReference type="EMBL" id="ADCP02000001">
    <property type="protein sequence ID" value="EFV45080.1"/>
    <property type="molecule type" value="Genomic_DNA"/>
</dbReference>
<dbReference type="OrthoDB" id="9777385at2"/>
<dbReference type="GO" id="GO:0005737">
    <property type="term" value="C:cytoplasm"/>
    <property type="evidence" value="ECO:0007669"/>
    <property type="project" value="TreeGrafter"/>
</dbReference>
<dbReference type="GeneID" id="78086224"/>
<dbReference type="InterPro" id="IPR036388">
    <property type="entry name" value="WH-like_DNA-bd_sf"/>
</dbReference>